<dbReference type="Proteomes" id="UP000807353">
    <property type="component" value="Unassembled WGS sequence"/>
</dbReference>
<proteinExistence type="predicted"/>
<protein>
    <submittedName>
        <fullName evidence="1">Uncharacterized protein</fullName>
    </submittedName>
</protein>
<dbReference type="Gene3D" id="2.60.120.260">
    <property type="entry name" value="Galactose-binding domain-like"/>
    <property type="match status" value="2"/>
</dbReference>
<accession>A0A9P5XU72</accession>
<dbReference type="EMBL" id="MU150410">
    <property type="protein sequence ID" value="KAF9456657.1"/>
    <property type="molecule type" value="Genomic_DNA"/>
</dbReference>
<dbReference type="AlphaFoldDB" id="A0A9P5XU72"/>
<name>A0A9P5XU72_9AGAR</name>
<dbReference type="OrthoDB" id="2576082at2759"/>
<organism evidence="1 2">
    <name type="scientific">Collybia nuda</name>
    <dbReference type="NCBI Taxonomy" id="64659"/>
    <lineage>
        <taxon>Eukaryota</taxon>
        <taxon>Fungi</taxon>
        <taxon>Dikarya</taxon>
        <taxon>Basidiomycota</taxon>
        <taxon>Agaricomycotina</taxon>
        <taxon>Agaricomycetes</taxon>
        <taxon>Agaricomycetidae</taxon>
        <taxon>Agaricales</taxon>
        <taxon>Tricholomatineae</taxon>
        <taxon>Clitocybaceae</taxon>
        <taxon>Collybia</taxon>
    </lineage>
</organism>
<comment type="caution">
    <text evidence="1">The sequence shown here is derived from an EMBL/GenBank/DDBJ whole genome shotgun (WGS) entry which is preliminary data.</text>
</comment>
<gene>
    <name evidence="1" type="ORF">BDZ94DRAFT_1177253</name>
</gene>
<keyword evidence="2" id="KW-1185">Reference proteome</keyword>
<reference evidence="1" key="1">
    <citation type="submission" date="2020-11" db="EMBL/GenBank/DDBJ databases">
        <authorList>
            <consortium name="DOE Joint Genome Institute"/>
            <person name="Ahrendt S."/>
            <person name="Riley R."/>
            <person name="Andreopoulos W."/>
            <person name="Labutti K."/>
            <person name="Pangilinan J."/>
            <person name="Ruiz-Duenas F.J."/>
            <person name="Barrasa J.M."/>
            <person name="Sanchez-Garcia M."/>
            <person name="Camarero S."/>
            <person name="Miyauchi S."/>
            <person name="Serrano A."/>
            <person name="Linde D."/>
            <person name="Babiker R."/>
            <person name="Drula E."/>
            <person name="Ayuso-Fernandez I."/>
            <person name="Pacheco R."/>
            <person name="Padilla G."/>
            <person name="Ferreira P."/>
            <person name="Barriuso J."/>
            <person name="Kellner H."/>
            <person name="Castanera R."/>
            <person name="Alfaro M."/>
            <person name="Ramirez L."/>
            <person name="Pisabarro A.G."/>
            <person name="Kuo A."/>
            <person name="Tritt A."/>
            <person name="Lipzen A."/>
            <person name="He G."/>
            <person name="Yan M."/>
            <person name="Ng V."/>
            <person name="Cullen D."/>
            <person name="Martin F."/>
            <person name="Rosso M.-N."/>
            <person name="Henrissat B."/>
            <person name="Hibbett D."/>
            <person name="Martinez A.T."/>
            <person name="Grigoriev I.V."/>
        </authorList>
    </citation>
    <scope>NUCLEOTIDE SEQUENCE</scope>
    <source>
        <strain evidence="1">CBS 247.69</strain>
    </source>
</reference>
<evidence type="ECO:0000313" key="2">
    <source>
        <dbReference type="Proteomes" id="UP000807353"/>
    </source>
</evidence>
<sequence>MTPARSSNTIPRELGCNRVTAKAKELQSTSFRALFEIPWLRACRSYGGSYTYTQFMGATASFSFNGTSITIKCATLVDYRNYSVIIDGTSHEGDAFTYFSGQPGAPLFRKSSLRQGPHTVTLLNAGNSRLDIDSITWSSDIGTLEDGEFHKDEHSDDDMIGAFEYYPKEAWSSQYDLSNFLMNTGHTTSNSGASVIYTFSVSDIVSLYGSTGPLNSPYTVQLDSWPNKTFQGNRPTYKTQSLLYYADNLGPGDHTLTITNEADSNLQIDYATFHKFTSSPSRCVNIFLIYTKHFIPVSKQNHVCNT</sequence>
<evidence type="ECO:0000313" key="1">
    <source>
        <dbReference type="EMBL" id="KAF9456657.1"/>
    </source>
</evidence>